<sequence>MALEHEVAATVAGLLHCIHIGRPFDHAQLGIVTARVGTLRAQLLLGQGAALTAMPNPFHGLGQGLGQAQAATAVTLEQLQGHALGGFLADAWQDAQAIDQLADEGAETHVEGLTIQ</sequence>
<keyword evidence="2" id="KW-1185">Reference proteome</keyword>
<reference evidence="1 2" key="1">
    <citation type="submission" date="2018-02" db="EMBL/GenBank/DDBJ databases">
        <authorList>
            <person name="Dubost A."/>
        </authorList>
    </citation>
    <scope>NUCLEOTIDE SEQUENCE [LARGE SCALE GENOMIC DNA]</scope>
    <source>
        <strain evidence="2">JV551A3</strain>
    </source>
</reference>
<organism evidence="1 2">
    <name type="scientific">Pseudomonas inefficax</name>
    <dbReference type="NCBI Taxonomy" id="2078786"/>
    <lineage>
        <taxon>Bacteria</taxon>
        <taxon>Pseudomonadati</taxon>
        <taxon>Pseudomonadota</taxon>
        <taxon>Gammaproteobacteria</taxon>
        <taxon>Pseudomonadales</taxon>
        <taxon>Pseudomonadaceae</taxon>
        <taxon>Pseudomonas</taxon>
    </lineage>
</organism>
<accession>A0AAQ1SV70</accession>
<dbReference type="Proteomes" id="UP000294335">
    <property type="component" value="Unassembled WGS sequence"/>
</dbReference>
<dbReference type="EMBL" id="OPYN01000184">
    <property type="protein sequence ID" value="SPO62732.1"/>
    <property type="molecule type" value="Genomic_DNA"/>
</dbReference>
<protein>
    <submittedName>
        <fullName evidence="1">Uncharacterized protein</fullName>
    </submittedName>
</protein>
<name>A0AAQ1SV70_9PSED</name>
<evidence type="ECO:0000313" key="2">
    <source>
        <dbReference type="Proteomes" id="UP000294335"/>
    </source>
</evidence>
<dbReference type="AlphaFoldDB" id="A0AAQ1SV70"/>
<gene>
    <name evidence="1" type="ORF">JV551A3_V1_1840026</name>
</gene>
<proteinExistence type="predicted"/>
<comment type="caution">
    <text evidence="1">The sequence shown here is derived from an EMBL/GenBank/DDBJ whole genome shotgun (WGS) entry which is preliminary data.</text>
</comment>
<evidence type="ECO:0000313" key="1">
    <source>
        <dbReference type="EMBL" id="SPO62732.1"/>
    </source>
</evidence>